<dbReference type="InterPro" id="IPR017896">
    <property type="entry name" value="4Fe4S_Fe-S-bd"/>
</dbReference>
<keyword evidence="2" id="KW-0479">Metal-binding</keyword>
<dbReference type="PROSITE" id="PS00198">
    <property type="entry name" value="4FE4S_FER_1"/>
    <property type="match status" value="2"/>
</dbReference>
<dbReference type="SUPFAM" id="SSF54862">
    <property type="entry name" value="4Fe-4S ferredoxins"/>
    <property type="match status" value="1"/>
</dbReference>
<evidence type="ECO:0000313" key="8">
    <source>
        <dbReference type="Proteomes" id="UP000182517"/>
    </source>
</evidence>
<dbReference type="AlphaFoldDB" id="A0A1L3GS08"/>
<dbReference type="Pfam" id="PF00881">
    <property type="entry name" value="Nitroreductase"/>
    <property type="match status" value="1"/>
</dbReference>
<keyword evidence="8" id="KW-1185">Reference proteome</keyword>
<keyword evidence="5" id="KW-0411">Iron-sulfur</keyword>
<reference evidence="7 8" key="1">
    <citation type="journal article" date="2017" name="Genome Announc.">
        <title>Complete Genome Sequences of Two Acetylene-Fermenting Pelobacter acetylenicus Strains.</title>
        <authorList>
            <person name="Sutton J.M."/>
            <person name="Baesman S.M."/>
            <person name="Fierst J.L."/>
            <person name="Poret-Peterson A.T."/>
            <person name="Oremland R.S."/>
            <person name="Dunlap D.S."/>
            <person name="Akob D.M."/>
        </authorList>
    </citation>
    <scope>NUCLEOTIDE SEQUENCE [LARGE SCALE GENOMIC DNA]</scope>
    <source>
        <strain evidence="7 8">SFB93</strain>
    </source>
</reference>
<dbReference type="Pfam" id="PF13187">
    <property type="entry name" value="Fer4_9"/>
    <property type="match status" value="1"/>
</dbReference>
<organism evidence="7 8">
    <name type="scientific">Syntrophotalea acetylenivorans</name>
    <dbReference type="NCBI Taxonomy" id="1842532"/>
    <lineage>
        <taxon>Bacteria</taxon>
        <taxon>Pseudomonadati</taxon>
        <taxon>Thermodesulfobacteriota</taxon>
        <taxon>Desulfuromonadia</taxon>
        <taxon>Desulfuromonadales</taxon>
        <taxon>Syntrophotaleaceae</taxon>
        <taxon>Syntrophotalea</taxon>
    </lineage>
</organism>
<evidence type="ECO:0000259" key="6">
    <source>
        <dbReference type="PROSITE" id="PS51379"/>
    </source>
</evidence>
<dbReference type="CDD" id="cd02143">
    <property type="entry name" value="nitroreductase_FeS-like"/>
    <property type="match status" value="1"/>
</dbReference>
<dbReference type="STRING" id="1842532.A7E78_13375"/>
<dbReference type="GO" id="GO:0016491">
    <property type="term" value="F:oxidoreductase activity"/>
    <property type="evidence" value="ECO:0007669"/>
    <property type="project" value="UniProtKB-KW"/>
</dbReference>
<dbReference type="SUPFAM" id="SSF55469">
    <property type="entry name" value="FMN-dependent nitroreductase-like"/>
    <property type="match status" value="1"/>
</dbReference>
<dbReference type="Gene3D" id="3.40.109.10">
    <property type="entry name" value="NADH Oxidase"/>
    <property type="match status" value="1"/>
</dbReference>
<protein>
    <submittedName>
        <fullName evidence="7">Nitroreductase</fullName>
    </submittedName>
</protein>
<dbReference type="PANTHER" id="PTHR43673">
    <property type="entry name" value="NAD(P)H NITROREDUCTASE YDGI-RELATED"/>
    <property type="match status" value="1"/>
</dbReference>
<dbReference type="Proteomes" id="UP000182517">
    <property type="component" value="Chromosome"/>
</dbReference>
<keyword evidence="4" id="KW-0408">Iron</keyword>
<proteinExistence type="inferred from homology"/>
<accession>A0A1L3GS08</accession>
<sequence length="275" mass="29963">MIEFVVDNKKCTRCGECVKDCPVGIITLEESGPELIADKVKLCLKCQHCLAICPTAAISVLGRNPADSQPLAGHLPSAEEVETLIRGRRSVRRFAPEPVDSETIGRLLRTAAHAPTGRNNLGVQFTVVEDQATMKQLREETLAGIRQAAEAERLPKGLEFFAGIVKAWDRGTDIIFRDAPHLLIVSAPKAGPTPAADGYIALCTFELMASSLGLGTMWNGFATWALVDIAPQVGAKLGIPESHELVYTMLFGEPAVQYHRTVQRDQDANIHQLVW</sequence>
<comment type="similarity">
    <text evidence="1">Belongs to the nitroreductase family.</text>
</comment>
<evidence type="ECO:0000256" key="4">
    <source>
        <dbReference type="ARBA" id="ARBA00023004"/>
    </source>
</evidence>
<name>A0A1L3GS08_9BACT</name>
<dbReference type="GO" id="GO:0051536">
    <property type="term" value="F:iron-sulfur cluster binding"/>
    <property type="evidence" value="ECO:0007669"/>
    <property type="project" value="UniProtKB-KW"/>
</dbReference>
<keyword evidence="3" id="KW-0560">Oxidoreductase</keyword>
<feature type="domain" description="4Fe-4S ferredoxin-type" evidence="6">
    <location>
        <begin position="2"/>
        <end position="31"/>
    </location>
</feature>
<dbReference type="PROSITE" id="PS51379">
    <property type="entry name" value="4FE4S_FER_2"/>
    <property type="match status" value="2"/>
</dbReference>
<evidence type="ECO:0000256" key="3">
    <source>
        <dbReference type="ARBA" id="ARBA00023002"/>
    </source>
</evidence>
<evidence type="ECO:0000313" key="7">
    <source>
        <dbReference type="EMBL" id="APG28736.1"/>
    </source>
</evidence>
<feature type="domain" description="4Fe-4S ferredoxin-type" evidence="6">
    <location>
        <begin position="33"/>
        <end position="63"/>
    </location>
</feature>
<evidence type="ECO:0000256" key="2">
    <source>
        <dbReference type="ARBA" id="ARBA00022723"/>
    </source>
</evidence>
<dbReference type="OrthoDB" id="368873at2"/>
<dbReference type="PANTHER" id="PTHR43673:SF10">
    <property type="entry name" value="NADH DEHYDROGENASE_NAD(P)H NITROREDUCTASE XCC3605-RELATED"/>
    <property type="match status" value="1"/>
</dbReference>
<dbReference type="InterPro" id="IPR000415">
    <property type="entry name" value="Nitroreductase-like"/>
</dbReference>
<dbReference type="RefSeq" id="WP_072284760.1">
    <property type="nucleotide sequence ID" value="NZ_CP015519.1"/>
</dbReference>
<dbReference type="EMBL" id="CP015519">
    <property type="protein sequence ID" value="APG28736.1"/>
    <property type="molecule type" value="Genomic_DNA"/>
</dbReference>
<gene>
    <name evidence="7" type="ORF">A7E78_13375</name>
</gene>
<dbReference type="KEGG" id="pef:A7E78_13375"/>
<dbReference type="GO" id="GO:0046872">
    <property type="term" value="F:metal ion binding"/>
    <property type="evidence" value="ECO:0007669"/>
    <property type="project" value="UniProtKB-KW"/>
</dbReference>
<dbReference type="InterPro" id="IPR017900">
    <property type="entry name" value="4Fe4S_Fe_S_CS"/>
</dbReference>
<evidence type="ECO:0000256" key="5">
    <source>
        <dbReference type="ARBA" id="ARBA00023014"/>
    </source>
</evidence>
<evidence type="ECO:0000256" key="1">
    <source>
        <dbReference type="ARBA" id="ARBA00007118"/>
    </source>
</evidence>
<dbReference type="Gene3D" id="3.30.70.20">
    <property type="match status" value="1"/>
</dbReference>
<dbReference type="InterPro" id="IPR029479">
    <property type="entry name" value="Nitroreductase"/>
</dbReference>